<keyword evidence="3" id="KW-0732">Signal</keyword>
<dbReference type="Gene3D" id="2.60.40.420">
    <property type="entry name" value="Cupredoxins - blue copper proteins"/>
    <property type="match status" value="1"/>
</dbReference>
<keyword evidence="1" id="KW-0479">Metal-binding</keyword>
<reference evidence="6 7" key="1">
    <citation type="submission" date="2019-08" db="EMBL/GenBank/DDBJ databases">
        <authorList>
            <person name="Seo M.-J."/>
        </authorList>
    </citation>
    <scope>NUCLEOTIDE SEQUENCE [LARGE SCALE GENOMIC DNA]</scope>
    <source>
        <strain evidence="6 7">KIGAM108</strain>
    </source>
</reference>
<protein>
    <submittedName>
        <fullName evidence="6">T9SS type A sorting domain-containing protein</fullName>
    </submittedName>
</protein>
<dbReference type="AlphaFoldDB" id="A0A5D6V235"/>
<dbReference type="InterPro" id="IPR008972">
    <property type="entry name" value="Cupredoxin"/>
</dbReference>
<feature type="chain" id="PRO_5022900326" evidence="3">
    <location>
        <begin position="33"/>
        <end position="214"/>
    </location>
</feature>
<evidence type="ECO:0000313" key="7">
    <source>
        <dbReference type="Proteomes" id="UP000322791"/>
    </source>
</evidence>
<name>A0A5D6V235_9BACT</name>
<sequence length="214" mass="23229">MFSFTLFPLAMKLFTRVCLVALLLGQQFVAAAASFTVIVKDFAYSPQFLTINPGDEVTFQWESGTHPTASDNGAFEQFAMNTNARTKTLSFPTAGVYGYHCTFHGGPGAGMFGSITVNTITPVARTQPAAASLQLYPNPSRGMVLLTLDQKQGQDYKLRITNIIGREVRVVPLRADLTAAGQPLNLSDLPAGMYMCSLLQNDKVVGSKRLILQN</sequence>
<comment type="caution">
    <text evidence="6">The sequence shown here is derived from an EMBL/GenBank/DDBJ whole genome shotgun (WGS) entry which is preliminary data.</text>
</comment>
<feature type="signal peptide" evidence="3">
    <location>
        <begin position="1"/>
        <end position="32"/>
    </location>
</feature>
<keyword evidence="2" id="KW-0186">Copper</keyword>
<feature type="domain" description="Blue (type 1) copper" evidence="4">
    <location>
        <begin position="39"/>
        <end position="118"/>
    </location>
</feature>
<evidence type="ECO:0000256" key="2">
    <source>
        <dbReference type="ARBA" id="ARBA00023008"/>
    </source>
</evidence>
<dbReference type="GO" id="GO:0005507">
    <property type="term" value="F:copper ion binding"/>
    <property type="evidence" value="ECO:0007669"/>
    <property type="project" value="InterPro"/>
</dbReference>
<dbReference type="SUPFAM" id="SSF49503">
    <property type="entry name" value="Cupredoxins"/>
    <property type="match status" value="1"/>
</dbReference>
<feature type="domain" description="Secretion system C-terminal sorting" evidence="5">
    <location>
        <begin position="135"/>
        <end position="210"/>
    </location>
</feature>
<evidence type="ECO:0000256" key="1">
    <source>
        <dbReference type="ARBA" id="ARBA00022723"/>
    </source>
</evidence>
<dbReference type="Pfam" id="PF00127">
    <property type="entry name" value="Copper-bind"/>
    <property type="match status" value="1"/>
</dbReference>
<dbReference type="InterPro" id="IPR000923">
    <property type="entry name" value="BlueCu_1"/>
</dbReference>
<organism evidence="6 7">
    <name type="scientific">Hymenobacter lutimineralis</name>
    <dbReference type="NCBI Taxonomy" id="2606448"/>
    <lineage>
        <taxon>Bacteria</taxon>
        <taxon>Pseudomonadati</taxon>
        <taxon>Bacteroidota</taxon>
        <taxon>Cytophagia</taxon>
        <taxon>Cytophagales</taxon>
        <taxon>Hymenobacteraceae</taxon>
        <taxon>Hymenobacter</taxon>
    </lineage>
</organism>
<dbReference type="GO" id="GO:0009055">
    <property type="term" value="F:electron transfer activity"/>
    <property type="evidence" value="ECO:0007669"/>
    <property type="project" value="InterPro"/>
</dbReference>
<keyword evidence="7" id="KW-1185">Reference proteome</keyword>
<evidence type="ECO:0000256" key="3">
    <source>
        <dbReference type="SAM" id="SignalP"/>
    </source>
</evidence>
<evidence type="ECO:0000313" key="6">
    <source>
        <dbReference type="EMBL" id="TYZ09570.1"/>
    </source>
</evidence>
<dbReference type="NCBIfam" id="TIGR04183">
    <property type="entry name" value="Por_Secre_tail"/>
    <property type="match status" value="1"/>
</dbReference>
<proteinExistence type="predicted"/>
<dbReference type="Pfam" id="PF18962">
    <property type="entry name" value="Por_Secre_tail"/>
    <property type="match status" value="1"/>
</dbReference>
<dbReference type="EMBL" id="VTHL01000009">
    <property type="protein sequence ID" value="TYZ09570.1"/>
    <property type="molecule type" value="Genomic_DNA"/>
</dbReference>
<dbReference type="Proteomes" id="UP000322791">
    <property type="component" value="Unassembled WGS sequence"/>
</dbReference>
<dbReference type="InterPro" id="IPR026444">
    <property type="entry name" value="Secre_tail"/>
</dbReference>
<evidence type="ECO:0000259" key="5">
    <source>
        <dbReference type="Pfam" id="PF18962"/>
    </source>
</evidence>
<accession>A0A5D6V235</accession>
<evidence type="ECO:0000259" key="4">
    <source>
        <dbReference type="Pfam" id="PF00127"/>
    </source>
</evidence>
<gene>
    <name evidence="6" type="ORF">FY528_10010</name>
</gene>